<evidence type="ECO:0000313" key="1">
    <source>
        <dbReference type="EMBL" id="KAK2184459.1"/>
    </source>
</evidence>
<dbReference type="Proteomes" id="UP001209878">
    <property type="component" value="Unassembled WGS sequence"/>
</dbReference>
<organism evidence="1 2">
    <name type="scientific">Ridgeia piscesae</name>
    <name type="common">Tubeworm</name>
    <dbReference type="NCBI Taxonomy" id="27915"/>
    <lineage>
        <taxon>Eukaryota</taxon>
        <taxon>Metazoa</taxon>
        <taxon>Spiralia</taxon>
        <taxon>Lophotrochozoa</taxon>
        <taxon>Annelida</taxon>
        <taxon>Polychaeta</taxon>
        <taxon>Sedentaria</taxon>
        <taxon>Canalipalpata</taxon>
        <taxon>Sabellida</taxon>
        <taxon>Siboglinidae</taxon>
        <taxon>Ridgeia</taxon>
    </lineage>
</organism>
<protein>
    <submittedName>
        <fullName evidence="1">Uncharacterized protein</fullName>
    </submittedName>
</protein>
<evidence type="ECO:0000313" key="2">
    <source>
        <dbReference type="Proteomes" id="UP001209878"/>
    </source>
</evidence>
<accession>A0AAD9UCN4</accession>
<comment type="caution">
    <text evidence="1">The sequence shown here is derived from an EMBL/GenBank/DDBJ whole genome shotgun (WGS) entry which is preliminary data.</text>
</comment>
<gene>
    <name evidence="1" type="ORF">NP493_265g01003</name>
</gene>
<dbReference type="AlphaFoldDB" id="A0AAD9UCN4"/>
<dbReference type="EMBL" id="JAODUO010000264">
    <property type="protein sequence ID" value="KAK2184459.1"/>
    <property type="molecule type" value="Genomic_DNA"/>
</dbReference>
<keyword evidence="2" id="KW-1185">Reference proteome</keyword>
<proteinExistence type="predicted"/>
<reference evidence="1" key="1">
    <citation type="journal article" date="2023" name="Mol. Biol. Evol.">
        <title>Third-Generation Sequencing Reveals the Adaptive Role of the Epigenome in Three Deep-Sea Polychaetes.</title>
        <authorList>
            <person name="Perez M."/>
            <person name="Aroh O."/>
            <person name="Sun Y."/>
            <person name="Lan Y."/>
            <person name="Juniper S.K."/>
            <person name="Young C.R."/>
            <person name="Angers B."/>
            <person name="Qian P.Y."/>
        </authorList>
    </citation>
    <scope>NUCLEOTIDE SEQUENCE</scope>
    <source>
        <strain evidence="1">R07B-5</strain>
    </source>
</reference>
<name>A0AAD9UCN4_RIDPI</name>
<sequence length="75" mass="8524">MLLSAAATMRTVLRSKLAYSEVTLHDLAGWIADHPTSSVSRRKMADITLERLEQYLGLCTCVDIIHKKNVEDYWS</sequence>